<dbReference type="PANTHER" id="PTHR28208">
    <property type="entry name" value="PHOSPHATIDATE PHOSPHATASE APP1"/>
    <property type="match status" value="1"/>
</dbReference>
<feature type="compositionally biased region" description="Basic and acidic residues" evidence="1">
    <location>
        <begin position="358"/>
        <end position="369"/>
    </location>
</feature>
<dbReference type="EMBL" id="JABBFW010000020">
    <property type="protein sequence ID" value="NML17600.1"/>
    <property type="molecule type" value="Genomic_DNA"/>
</dbReference>
<feature type="region of interest" description="Disordered" evidence="1">
    <location>
        <begin position="356"/>
        <end position="375"/>
    </location>
</feature>
<sequence length="375" mass="41643">MNLRSAFGRWVDRADRLNDLRQVHWQRWRPPGPLEIAPYLGWGTPRRLQLGARVLRLVAHRAPQASDPAWRNLISVWRRLASDEVPRARVRTTLGPLSVETQADDEGHVQLVLEPGAPLQPGWHAVELELLSPLPRDAAPVRATARALVPPDTARFGVISDLDDTVIWSHVSNRLRMLALLLSSNAHTRKPFEGVAALYRALHDGASGAEGNPVFYVSSSPWNLYAPLTEFLRLQGLPEGPLMLKDFGDHMLFAPLDHRGHKLRHIEQVLATYAALPFLLIGDSGEQDPEIYAQAVRDFPGRVRAVYIRSVDPDPARQAAIARLAEETQRAGVPLLLVPDSLAAARHAAEQGWIRPGAVEEVRADKRDDEDAPPP</sequence>
<dbReference type="Proteomes" id="UP000574067">
    <property type="component" value="Unassembled WGS sequence"/>
</dbReference>
<evidence type="ECO:0000259" key="2">
    <source>
        <dbReference type="Pfam" id="PF09949"/>
    </source>
</evidence>
<name>A0A848FHC3_9BURK</name>
<keyword evidence="4" id="KW-1185">Reference proteome</keyword>
<organism evidence="3 4">
    <name type="scientific">Azohydromonas caseinilytica</name>
    <dbReference type="NCBI Taxonomy" id="2728836"/>
    <lineage>
        <taxon>Bacteria</taxon>
        <taxon>Pseudomonadati</taxon>
        <taxon>Pseudomonadota</taxon>
        <taxon>Betaproteobacteria</taxon>
        <taxon>Burkholderiales</taxon>
        <taxon>Sphaerotilaceae</taxon>
        <taxon>Azohydromonas</taxon>
    </lineage>
</organism>
<dbReference type="InterPro" id="IPR052935">
    <property type="entry name" value="Mg2+_PAP"/>
</dbReference>
<dbReference type="Pfam" id="PF09949">
    <property type="entry name" value="APP1_cat"/>
    <property type="match status" value="1"/>
</dbReference>
<gene>
    <name evidence="3" type="ORF">HHL10_21765</name>
</gene>
<evidence type="ECO:0000313" key="3">
    <source>
        <dbReference type="EMBL" id="NML17600.1"/>
    </source>
</evidence>
<dbReference type="AlphaFoldDB" id="A0A848FHC3"/>
<comment type="caution">
    <text evidence="3">The sequence shown here is derived from an EMBL/GenBank/DDBJ whole genome shotgun (WGS) entry which is preliminary data.</text>
</comment>
<proteinExistence type="predicted"/>
<dbReference type="InterPro" id="IPR019236">
    <property type="entry name" value="APP1_cat"/>
</dbReference>
<accession>A0A848FHC3</accession>
<feature type="domain" description="Phosphatidate phosphatase APP1 catalytic" evidence="2">
    <location>
        <begin position="156"/>
        <end position="309"/>
    </location>
</feature>
<dbReference type="RefSeq" id="WP_169162504.1">
    <property type="nucleotide sequence ID" value="NZ_JABBFW010000020.1"/>
</dbReference>
<dbReference type="GO" id="GO:0008195">
    <property type="term" value="F:phosphatidate phosphatase activity"/>
    <property type="evidence" value="ECO:0007669"/>
    <property type="project" value="InterPro"/>
</dbReference>
<evidence type="ECO:0000313" key="4">
    <source>
        <dbReference type="Proteomes" id="UP000574067"/>
    </source>
</evidence>
<reference evidence="3 4" key="1">
    <citation type="submission" date="2020-04" db="EMBL/GenBank/DDBJ databases">
        <title>Azohydromonas sp. isolated from soil.</title>
        <authorList>
            <person name="Dahal R.H."/>
        </authorList>
    </citation>
    <scope>NUCLEOTIDE SEQUENCE [LARGE SCALE GENOMIC DNA]</scope>
    <source>
        <strain evidence="3 4">G-1-1-14</strain>
    </source>
</reference>
<dbReference type="PANTHER" id="PTHR28208:SF3">
    <property type="entry name" value="PHOSPHATIDATE PHOSPHATASE APP1"/>
    <property type="match status" value="1"/>
</dbReference>
<evidence type="ECO:0000256" key="1">
    <source>
        <dbReference type="SAM" id="MobiDB-lite"/>
    </source>
</evidence>
<protein>
    <submittedName>
        <fullName evidence="3">DUF2183 domain-containing protein</fullName>
    </submittedName>
</protein>